<feature type="region of interest" description="Disordered" evidence="1">
    <location>
        <begin position="127"/>
        <end position="153"/>
    </location>
</feature>
<dbReference type="InterPro" id="IPR008969">
    <property type="entry name" value="CarboxyPept-like_regulatory"/>
</dbReference>
<feature type="domain" description="Lambda-like tail fibre protein N-terminal" evidence="2">
    <location>
        <begin position="3"/>
        <end position="129"/>
    </location>
</feature>
<sequence>MALISGVLLAPSGAPLPNVNIILRAISTSSRVIVQSESTTTTDANGNYSINAETGRYFVFISTDGQPDAHVGTIQIFSDSIDGTLNSFLTMPGENDLTPAIVATVEQMRADSQTAAADALTAKNDAAASETNAAASATDAAKSATAASGSADA</sequence>
<gene>
    <name evidence="3" type="ORF">FCN80_25980</name>
</gene>
<dbReference type="InterPro" id="IPR013609">
    <property type="entry name" value="Stf-like_N"/>
</dbReference>
<feature type="non-terminal residue" evidence="3">
    <location>
        <position position="153"/>
    </location>
</feature>
<evidence type="ECO:0000256" key="1">
    <source>
        <dbReference type="SAM" id="MobiDB-lite"/>
    </source>
</evidence>
<evidence type="ECO:0000259" key="2">
    <source>
        <dbReference type="Pfam" id="PF08400"/>
    </source>
</evidence>
<dbReference type="Gene3D" id="2.60.40.1120">
    <property type="entry name" value="Carboxypeptidase-like, regulatory domain"/>
    <property type="match status" value="1"/>
</dbReference>
<dbReference type="Proteomes" id="UP000305202">
    <property type="component" value="Unassembled WGS sequence"/>
</dbReference>
<evidence type="ECO:0000313" key="3">
    <source>
        <dbReference type="EMBL" id="TKI01958.1"/>
    </source>
</evidence>
<protein>
    <submittedName>
        <fullName evidence="3">Phage tail protein</fullName>
    </submittedName>
</protein>
<comment type="caution">
    <text evidence="3">The sequence shown here is derived from an EMBL/GenBank/DDBJ whole genome shotgun (WGS) entry which is preliminary data.</text>
</comment>
<organism evidence="3 4">
    <name type="scientific">Martelella alba</name>
    <dbReference type="NCBI Taxonomy" id="2590451"/>
    <lineage>
        <taxon>Bacteria</taxon>
        <taxon>Pseudomonadati</taxon>
        <taxon>Pseudomonadota</taxon>
        <taxon>Alphaproteobacteria</taxon>
        <taxon>Hyphomicrobiales</taxon>
        <taxon>Aurantimonadaceae</taxon>
        <taxon>Martelella</taxon>
    </lineage>
</organism>
<proteinExistence type="predicted"/>
<dbReference type="SUPFAM" id="SSF49464">
    <property type="entry name" value="Carboxypeptidase regulatory domain-like"/>
    <property type="match status" value="1"/>
</dbReference>
<reference evidence="3 4" key="1">
    <citation type="submission" date="2019-04" db="EMBL/GenBank/DDBJ databases">
        <authorList>
            <person name="Li M."/>
            <person name="Gao C."/>
        </authorList>
    </citation>
    <scope>NUCLEOTIDE SEQUENCE [LARGE SCALE GENOMIC DNA]</scope>
    <source>
        <strain evidence="3 4">BGMRC 2031</strain>
    </source>
</reference>
<dbReference type="RefSeq" id="WP_170975540.1">
    <property type="nucleotide sequence ID" value="NZ_SZPQ01000127.1"/>
</dbReference>
<name>A0ABY2SD49_9HYPH</name>
<keyword evidence="4" id="KW-1185">Reference proteome</keyword>
<evidence type="ECO:0000313" key="4">
    <source>
        <dbReference type="Proteomes" id="UP000305202"/>
    </source>
</evidence>
<dbReference type="EMBL" id="SZPQ01000127">
    <property type="protein sequence ID" value="TKI01958.1"/>
    <property type="molecule type" value="Genomic_DNA"/>
</dbReference>
<accession>A0ABY2SD49</accession>
<dbReference type="Pfam" id="PF08400">
    <property type="entry name" value="phage_tail_N"/>
    <property type="match status" value="1"/>
</dbReference>